<feature type="compositionally biased region" description="Basic and acidic residues" evidence="1">
    <location>
        <begin position="72"/>
        <end position="84"/>
    </location>
</feature>
<proteinExistence type="predicted"/>
<evidence type="ECO:0000313" key="2">
    <source>
        <dbReference type="EMBL" id="RKP28901.1"/>
    </source>
</evidence>
<accession>A0A4P9ZA56</accession>
<reference evidence="3" key="1">
    <citation type="journal article" date="2018" name="Nat. Microbiol.">
        <title>Leveraging single-cell genomics to expand the fungal tree of life.</title>
        <authorList>
            <person name="Ahrendt S.R."/>
            <person name="Quandt C.A."/>
            <person name="Ciobanu D."/>
            <person name="Clum A."/>
            <person name="Salamov A."/>
            <person name="Andreopoulos B."/>
            <person name="Cheng J.F."/>
            <person name="Woyke T."/>
            <person name="Pelin A."/>
            <person name="Henrissat B."/>
            <person name="Reynolds N.K."/>
            <person name="Benny G.L."/>
            <person name="Smith M.E."/>
            <person name="James T.Y."/>
            <person name="Grigoriev I.V."/>
        </authorList>
    </citation>
    <scope>NUCLEOTIDE SEQUENCE [LARGE SCALE GENOMIC DNA]</scope>
    <source>
        <strain evidence="3">Baker2002</strain>
    </source>
</reference>
<dbReference type="Proteomes" id="UP000268321">
    <property type="component" value="Unassembled WGS sequence"/>
</dbReference>
<keyword evidence="3" id="KW-1185">Reference proteome</keyword>
<gene>
    <name evidence="2" type="ORF">METBISCDRAFT_24721</name>
</gene>
<protein>
    <submittedName>
        <fullName evidence="2">Uncharacterized protein</fullName>
    </submittedName>
</protein>
<feature type="compositionally biased region" description="Basic and acidic residues" evidence="1">
    <location>
        <begin position="21"/>
        <end position="30"/>
    </location>
</feature>
<feature type="compositionally biased region" description="Polar residues" evidence="1">
    <location>
        <begin position="1"/>
        <end position="11"/>
    </location>
</feature>
<name>A0A4P9ZA56_9ASCO</name>
<organism evidence="2 3">
    <name type="scientific">Metschnikowia bicuspidata</name>
    <dbReference type="NCBI Taxonomy" id="27322"/>
    <lineage>
        <taxon>Eukaryota</taxon>
        <taxon>Fungi</taxon>
        <taxon>Dikarya</taxon>
        <taxon>Ascomycota</taxon>
        <taxon>Saccharomycotina</taxon>
        <taxon>Pichiomycetes</taxon>
        <taxon>Metschnikowiaceae</taxon>
        <taxon>Metschnikowia</taxon>
    </lineage>
</organism>
<sequence>MSPYNLSYMQDTKNKLGPNMDKSEANENRPRPITLKFGQFLQILSNYLGPFGGLLNLIRGSSEPIKNLSKTGHKDKDGQKKDSQEAGVEITGTQVLAQSQRSVAGGTSHT</sequence>
<dbReference type="EMBL" id="ML004541">
    <property type="protein sequence ID" value="RKP28901.1"/>
    <property type="molecule type" value="Genomic_DNA"/>
</dbReference>
<evidence type="ECO:0000313" key="3">
    <source>
        <dbReference type="Proteomes" id="UP000268321"/>
    </source>
</evidence>
<evidence type="ECO:0000256" key="1">
    <source>
        <dbReference type="SAM" id="MobiDB-lite"/>
    </source>
</evidence>
<feature type="region of interest" description="Disordered" evidence="1">
    <location>
        <begin position="64"/>
        <end position="86"/>
    </location>
</feature>
<dbReference type="AlphaFoldDB" id="A0A4P9ZA56"/>
<feature type="region of interest" description="Disordered" evidence="1">
    <location>
        <begin position="1"/>
        <end position="31"/>
    </location>
</feature>